<gene>
    <name evidence="3" type="ORF">QEJ78_08560</name>
    <name evidence="2" type="ORF">SAMN02983011_02080</name>
</gene>
<reference evidence="3" key="3">
    <citation type="submission" date="2023-04" db="EMBL/GenBank/DDBJ databases">
        <authorList>
            <person name="Wang Y."/>
        </authorList>
    </citation>
    <scope>NUCLEOTIDE SEQUENCE</scope>
    <source>
        <strain evidence="3">ZW18</strain>
    </source>
</reference>
<dbReference type="Proteomes" id="UP000181860">
    <property type="component" value="Unassembled WGS sequence"/>
</dbReference>
<dbReference type="AlphaFoldDB" id="A0AAX3UCI8"/>
<keyword evidence="1" id="KW-0812">Transmembrane</keyword>
<evidence type="ECO:0000313" key="2">
    <source>
        <dbReference type="EMBL" id="SDA67482.1"/>
    </source>
</evidence>
<evidence type="ECO:0000313" key="4">
    <source>
        <dbReference type="Proteomes" id="UP000181860"/>
    </source>
</evidence>
<dbReference type="EMBL" id="FMXC01000036">
    <property type="protein sequence ID" value="SDA67482.1"/>
    <property type="molecule type" value="Genomic_DNA"/>
</dbReference>
<protein>
    <submittedName>
        <fullName evidence="3">Uncharacterized protein</fullName>
    </submittedName>
</protein>
<evidence type="ECO:0000313" key="5">
    <source>
        <dbReference type="Proteomes" id="UP001242513"/>
    </source>
</evidence>
<feature type="transmembrane region" description="Helical" evidence="1">
    <location>
        <begin position="44"/>
        <end position="64"/>
    </location>
</feature>
<feature type="transmembrane region" description="Helical" evidence="1">
    <location>
        <begin position="21"/>
        <end position="38"/>
    </location>
</feature>
<keyword evidence="1" id="KW-1133">Transmembrane helix</keyword>
<reference evidence="3" key="2">
    <citation type="journal article" date="2022" name="Food Funct.">
        <title>Lactobacillus kefiranofaciens ZW18 from Kefir enhances the anti-tumor effect of anti-programmed cell death 1 (PD-1) immunotherapy by modulating the gut microbiota.</title>
        <authorList>
            <person name="Zhao J."/>
            <person name="Wang Y."/>
            <person name="Wang J."/>
            <person name="Lv M."/>
            <person name="Zhou C."/>
            <person name="Jia L."/>
            <person name="Geng W."/>
        </authorList>
    </citation>
    <scope>NUCLEOTIDE SEQUENCE</scope>
    <source>
        <strain evidence="3">ZW18</strain>
    </source>
</reference>
<reference evidence="2 4" key="1">
    <citation type="submission" date="2016-10" db="EMBL/GenBank/DDBJ databases">
        <authorList>
            <person name="Varghese N."/>
            <person name="Submissions S."/>
        </authorList>
    </citation>
    <scope>NUCLEOTIDE SEQUENCE [LARGE SCALE GENOMIC DNA]</scope>
    <source>
        <strain evidence="2 4">ATCC 43761</strain>
    </source>
</reference>
<dbReference type="Proteomes" id="UP001242513">
    <property type="component" value="Chromosome"/>
</dbReference>
<accession>A0AAX3UCI8</accession>
<name>A0AAX3UCI8_9LACO</name>
<keyword evidence="1" id="KW-0472">Membrane</keyword>
<proteinExistence type="predicted"/>
<keyword evidence="4" id="KW-1185">Reference proteome</keyword>
<organism evidence="3 5">
    <name type="scientific">Lactobacillus kefiranofaciens</name>
    <dbReference type="NCBI Taxonomy" id="267818"/>
    <lineage>
        <taxon>Bacteria</taxon>
        <taxon>Bacillati</taxon>
        <taxon>Bacillota</taxon>
        <taxon>Bacilli</taxon>
        <taxon>Lactobacillales</taxon>
        <taxon>Lactobacillaceae</taxon>
        <taxon>Lactobacillus</taxon>
    </lineage>
</organism>
<evidence type="ECO:0000313" key="3">
    <source>
        <dbReference type="EMBL" id="WGO85409.1"/>
    </source>
</evidence>
<evidence type="ECO:0000256" key="1">
    <source>
        <dbReference type="SAM" id="Phobius"/>
    </source>
</evidence>
<sequence length="178" mass="20782">MNNHLVEIDGKYPWGVSPLEFGTITLIWKIMILIWWLFSSLAGHGSFTISLLVAFIPEMVLALYEFHRNNKYGWIIAPVNNTMRTARLIEESRPLYRTLFGYNKIVRAPIFYLDSWKRGAYLLTFEPNGCPNANVDILLILQQELPKFEIIPTGSIRKQYIVRKRRKRGKLVSNADFY</sequence>
<dbReference type="RefSeq" id="WP_013854906.1">
    <property type="nucleotide sequence ID" value="NZ_CP123735.1"/>
</dbReference>
<dbReference type="EMBL" id="CP123735">
    <property type="protein sequence ID" value="WGO85409.1"/>
    <property type="molecule type" value="Genomic_DNA"/>
</dbReference>